<dbReference type="InterPro" id="IPR006311">
    <property type="entry name" value="TAT_signal"/>
</dbReference>
<dbReference type="Proteomes" id="UP000295217">
    <property type="component" value="Unassembled WGS sequence"/>
</dbReference>
<dbReference type="InterPro" id="IPR011050">
    <property type="entry name" value="Pectin_lyase_fold/virulence"/>
</dbReference>
<accession>A0A4R5A660</accession>
<dbReference type="InterPro" id="IPR012334">
    <property type="entry name" value="Pectin_lyas_fold"/>
</dbReference>
<dbReference type="Gene3D" id="2.160.20.10">
    <property type="entry name" value="Single-stranded right-handed beta-helix, Pectin lyase-like"/>
    <property type="match status" value="1"/>
</dbReference>
<name>A0A4R5A660_9ACTN</name>
<dbReference type="SUPFAM" id="SSF51126">
    <property type="entry name" value="Pectin lyase-like"/>
    <property type="match status" value="1"/>
</dbReference>
<keyword evidence="2" id="KW-1185">Reference proteome</keyword>
<gene>
    <name evidence="1" type="ORF">E1262_22525</name>
</gene>
<organism evidence="1 2">
    <name type="scientific">Jiangella aurantiaca</name>
    <dbReference type="NCBI Taxonomy" id="2530373"/>
    <lineage>
        <taxon>Bacteria</taxon>
        <taxon>Bacillati</taxon>
        <taxon>Actinomycetota</taxon>
        <taxon>Actinomycetes</taxon>
        <taxon>Jiangellales</taxon>
        <taxon>Jiangellaceae</taxon>
        <taxon>Jiangella</taxon>
    </lineage>
</organism>
<dbReference type="EMBL" id="SMLB01000041">
    <property type="protein sequence ID" value="TDD66259.1"/>
    <property type="molecule type" value="Genomic_DNA"/>
</dbReference>
<protein>
    <submittedName>
        <fullName evidence="1">Uncharacterized protein</fullName>
    </submittedName>
</protein>
<comment type="caution">
    <text evidence="1">The sequence shown here is derived from an EMBL/GenBank/DDBJ whole genome shotgun (WGS) entry which is preliminary data.</text>
</comment>
<sequence>MEPTTAPTPPTRRHVLRAGAAGVVGAAAAGAGGLPAQTAHAAPNGLQSRIWVTVGPESTDDFQTDGTNDTAQINAAIQAVGDSGGGTVYLQPGTYYITGTIDNNRTGVLVRGDLVTHYPKISYLKAAANFSPFARISAHAAAGFEELYIDGAIDGDTWIDDGLVIGDPNPGPSPLKVKNPRVRNLRIEHFSNRGIGGIIDPNDYPSGSFDDVTFEDVRIGHCHIGVENTSTLTLFQGGVIGACHIGVAARNASAATFVGTVWTSRGREGW</sequence>
<dbReference type="AlphaFoldDB" id="A0A4R5A660"/>
<feature type="non-terminal residue" evidence="1">
    <location>
        <position position="270"/>
    </location>
</feature>
<reference evidence="1 2" key="1">
    <citation type="submission" date="2019-02" db="EMBL/GenBank/DDBJ databases">
        <title>Draft genome sequences of novel Actinobacteria.</title>
        <authorList>
            <person name="Sahin N."/>
            <person name="Ay H."/>
            <person name="Saygin H."/>
        </authorList>
    </citation>
    <scope>NUCLEOTIDE SEQUENCE [LARGE SCALE GENOMIC DNA]</scope>
    <source>
        <strain evidence="1 2">8K307</strain>
    </source>
</reference>
<dbReference type="PROSITE" id="PS51318">
    <property type="entry name" value="TAT"/>
    <property type="match status" value="1"/>
</dbReference>
<evidence type="ECO:0000313" key="1">
    <source>
        <dbReference type="EMBL" id="TDD66259.1"/>
    </source>
</evidence>
<evidence type="ECO:0000313" key="2">
    <source>
        <dbReference type="Proteomes" id="UP000295217"/>
    </source>
</evidence>
<proteinExistence type="predicted"/>